<keyword evidence="2" id="KW-1133">Transmembrane helix</keyword>
<dbReference type="EMBL" id="BJXB01000008">
    <property type="protein sequence ID" value="GEM46574.1"/>
    <property type="molecule type" value="Genomic_DNA"/>
</dbReference>
<dbReference type="RefSeq" id="WP_146884383.1">
    <property type="nucleotide sequence ID" value="NZ_BJXB01000008.1"/>
</dbReference>
<keyword evidence="2" id="KW-0472">Membrane</keyword>
<keyword evidence="4" id="KW-1185">Reference proteome</keyword>
<keyword evidence="2" id="KW-0812">Transmembrane</keyword>
<dbReference type="OrthoDB" id="73507at2"/>
<feature type="region of interest" description="Disordered" evidence="1">
    <location>
        <begin position="50"/>
        <end position="79"/>
    </location>
</feature>
<dbReference type="AlphaFoldDB" id="A0A511N119"/>
<gene>
    <name evidence="3" type="ORF">DC3_22090</name>
</gene>
<feature type="compositionally biased region" description="Low complexity" evidence="1">
    <location>
        <begin position="70"/>
        <end position="79"/>
    </location>
</feature>
<evidence type="ECO:0000313" key="3">
    <source>
        <dbReference type="EMBL" id="GEM46574.1"/>
    </source>
</evidence>
<dbReference type="Proteomes" id="UP000321306">
    <property type="component" value="Unassembled WGS sequence"/>
</dbReference>
<protein>
    <submittedName>
        <fullName evidence="3">Uncharacterized protein</fullName>
    </submittedName>
</protein>
<sequence>MSSFAIYIIGFAIVIAGLAWAADSLGVAQQWIWIGVIVLAGIAVISAVGSTRRRDPSPGEMQMNDGVESTTTTTTNRRP</sequence>
<name>A0A511N119_DEIC1</name>
<organism evidence="3 4">
    <name type="scientific">Deinococcus cellulosilyticus (strain DSM 18568 / NBRC 106333 / KACC 11606 / 5516J-15)</name>
    <dbReference type="NCBI Taxonomy" id="1223518"/>
    <lineage>
        <taxon>Bacteria</taxon>
        <taxon>Thermotogati</taxon>
        <taxon>Deinococcota</taxon>
        <taxon>Deinococci</taxon>
        <taxon>Deinococcales</taxon>
        <taxon>Deinococcaceae</taxon>
        <taxon>Deinococcus</taxon>
    </lineage>
</organism>
<evidence type="ECO:0000313" key="4">
    <source>
        <dbReference type="Proteomes" id="UP000321306"/>
    </source>
</evidence>
<reference evidence="3 4" key="1">
    <citation type="submission" date="2019-07" db="EMBL/GenBank/DDBJ databases">
        <title>Whole genome shotgun sequence of Deinococcus cellulosilyticus NBRC 106333.</title>
        <authorList>
            <person name="Hosoyama A."/>
            <person name="Uohara A."/>
            <person name="Ohji S."/>
            <person name="Ichikawa N."/>
        </authorList>
    </citation>
    <scope>NUCLEOTIDE SEQUENCE [LARGE SCALE GENOMIC DNA]</scope>
    <source>
        <strain evidence="3 4">NBRC 106333</strain>
    </source>
</reference>
<accession>A0A511N119</accession>
<proteinExistence type="predicted"/>
<evidence type="ECO:0000256" key="1">
    <source>
        <dbReference type="SAM" id="MobiDB-lite"/>
    </source>
</evidence>
<feature type="transmembrane region" description="Helical" evidence="2">
    <location>
        <begin position="31"/>
        <end position="51"/>
    </location>
</feature>
<comment type="caution">
    <text evidence="3">The sequence shown here is derived from an EMBL/GenBank/DDBJ whole genome shotgun (WGS) entry which is preliminary data.</text>
</comment>
<evidence type="ECO:0000256" key="2">
    <source>
        <dbReference type="SAM" id="Phobius"/>
    </source>
</evidence>